<dbReference type="SUPFAM" id="SSF52047">
    <property type="entry name" value="RNI-like"/>
    <property type="match status" value="1"/>
</dbReference>
<dbReference type="Gene3D" id="3.80.10.10">
    <property type="entry name" value="Ribonuclease Inhibitor"/>
    <property type="match status" value="1"/>
</dbReference>
<dbReference type="AlphaFoldDB" id="A0A0D9X028"/>
<dbReference type="InterPro" id="IPR055312">
    <property type="entry name" value="FBL15-like"/>
</dbReference>
<name>A0A0D9X028_9ORYZ</name>
<dbReference type="HOGENOM" id="CLU_368189_0_0_1"/>
<dbReference type="InterPro" id="IPR032675">
    <property type="entry name" value="LRR_dom_sf"/>
</dbReference>
<reference evidence="2 3" key="1">
    <citation type="submission" date="2012-08" db="EMBL/GenBank/DDBJ databases">
        <title>Oryza genome evolution.</title>
        <authorList>
            <person name="Wing R.A."/>
        </authorList>
    </citation>
    <scope>NUCLEOTIDE SEQUENCE</scope>
</reference>
<feature type="region of interest" description="Disordered" evidence="1">
    <location>
        <begin position="297"/>
        <end position="316"/>
    </location>
</feature>
<organism evidence="2 3">
    <name type="scientific">Leersia perrieri</name>
    <dbReference type="NCBI Taxonomy" id="77586"/>
    <lineage>
        <taxon>Eukaryota</taxon>
        <taxon>Viridiplantae</taxon>
        <taxon>Streptophyta</taxon>
        <taxon>Embryophyta</taxon>
        <taxon>Tracheophyta</taxon>
        <taxon>Spermatophyta</taxon>
        <taxon>Magnoliopsida</taxon>
        <taxon>Liliopsida</taxon>
        <taxon>Poales</taxon>
        <taxon>Poaceae</taxon>
        <taxon>BOP clade</taxon>
        <taxon>Oryzoideae</taxon>
        <taxon>Oryzeae</taxon>
        <taxon>Oryzinae</taxon>
        <taxon>Leersia</taxon>
    </lineage>
</organism>
<evidence type="ECO:0000313" key="2">
    <source>
        <dbReference type="EnsemblPlants" id="LPERR07G15390.1"/>
    </source>
</evidence>
<dbReference type="STRING" id="77586.A0A0D9X028"/>
<protein>
    <recommendedName>
        <fullName evidence="4">F-box domain-containing protein</fullName>
    </recommendedName>
</protein>
<dbReference type="SUPFAM" id="SSF81383">
    <property type="entry name" value="F-box domain"/>
    <property type="match status" value="1"/>
</dbReference>
<feature type="region of interest" description="Disordered" evidence="1">
    <location>
        <begin position="344"/>
        <end position="365"/>
    </location>
</feature>
<proteinExistence type="predicted"/>
<dbReference type="Gramene" id="LPERR07G15390.1">
    <property type="protein sequence ID" value="LPERR07G15390.1"/>
    <property type="gene ID" value="LPERR07G15390"/>
</dbReference>
<dbReference type="Proteomes" id="UP000032180">
    <property type="component" value="Chromosome 7"/>
</dbReference>
<keyword evidence="3" id="KW-1185">Reference proteome</keyword>
<reference evidence="2" key="3">
    <citation type="submission" date="2015-04" db="UniProtKB">
        <authorList>
            <consortium name="EnsemblPlants"/>
        </authorList>
    </citation>
    <scope>IDENTIFICATION</scope>
</reference>
<sequence>MTPAPCAPPSTPMRRRRPRTSTDLPAWLNLGFLGLSLPPTGVFSALSDLQLKHVQFHGECTLEDAMFPCLEWLGIPMSRGLDSLTLRLKHLIWMNLSNMQGLRRLNAVLPRLRTLSVTYCFLTHLEAVCIVAEELVVLHWADWYLRGLVNFNKMPHLQMICPYPEQGVNVVEPLLQGITRIPYIRTLFLELNTEGHAYGASVLHILTMCTGIAELKLDENACPPNCICDRIPKWRKTAISMKLLQEVDVFNFRGEQHELDLLELLVKASPALRRIRITCHQSFAAWEKLYDNVQSYARRETSVEEPSKNTREERRVEKKKRCRFQFGGSNPIFVKSAIGGPNANDAAPMDIDGDGDGDGRDRGGGGGRVSLDLELSLSPPGSNGGRVDRFSILPDEVIACILDLLMDTHAVFRTSFLSNLWRRRRLWRWVPNLYMEIHEPNNSRHVSLVLEAYASPDAATSIKLLSVVSMCSATANSTASWLRDAAPLVTGELFFENRFTATTARLNVELRLEDRLNAVVPGLKKLSVCMCFYEHLEDVSIIAEELEKLQWVDSYMPGLVNFNRLPHLLTLRPPTVFSYGRLQDTFNPSCQRLLNLYPSIHRLKLFIVIEPRQDADDVAPLMEGITQLPYIWILLIELNTQGHVYGASVLHILTKCTRIQKLTLRIKEHSQVESACPQNCICDRTTNWRNTDISMVSLKEVEVLNFRGEQHERDLLRLLVTAAPALRRIRITCHRSFANWETLSINVKSYAHPQTSVECRGSRARLPARQHGAVHSELRDRGARAARRRGGPIPTALDLAGAVVPRGAAALAEDSNSQPEPNHAVDLATSAEDDAGVATGGAREIGKRRERRWEWERGRGRIVRVWDPGQSQTFCPWADTLEV</sequence>
<evidence type="ECO:0000256" key="1">
    <source>
        <dbReference type="SAM" id="MobiDB-lite"/>
    </source>
</evidence>
<evidence type="ECO:0008006" key="4">
    <source>
        <dbReference type="Google" id="ProtNLM"/>
    </source>
</evidence>
<dbReference type="InterPro" id="IPR036047">
    <property type="entry name" value="F-box-like_dom_sf"/>
</dbReference>
<dbReference type="EnsemblPlants" id="LPERR07G15390.1">
    <property type="protein sequence ID" value="LPERR07G15390.1"/>
    <property type="gene ID" value="LPERR07G15390"/>
</dbReference>
<dbReference type="PANTHER" id="PTHR34709">
    <property type="entry name" value="OS10G0396666 PROTEIN"/>
    <property type="match status" value="1"/>
</dbReference>
<dbReference type="PANTHER" id="PTHR34709:SF52">
    <property type="entry name" value="OS07G0548100 PROTEIN"/>
    <property type="match status" value="1"/>
</dbReference>
<reference evidence="3" key="2">
    <citation type="submission" date="2013-12" db="EMBL/GenBank/DDBJ databases">
        <authorList>
            <person name="Yu Y."/>
            <person name="Lee S."/>
            <person name="de Baynast K."/>
            <person name="Wissotski M."/>
            <person name="Liu L."/>
            <person name="Talag J."/>
            <person name="Goicoechea J."/>
            <person name="Angelova A."/>
            <person name="Jetty R."/>
            <person name="Kudrna D."/>
            <person name="Golser W."/>
            <person name="Rivera L."/>
            <person name="Zhang J."/>
            <person name="Wing R."/>
        </authorList>
    </citation>
    <scope>NUCLEOTIDE SEQUENCE</scope>
</reference>
<accession>A0A0D9X028</accession>
<evidence type="ECO:0000313" key="3">
    <source>
        <dbReference type="Proteomes" id="UP000032180"/>
    </source>
</evidence>